<dbReference type="PANTHER" id="PTHR24186">
    <property type="entry name" value="PROTEIN PHOSPHATASE 1 REGULATORY SUBUNIT"/>
    <property type="match status" value="1"/>
</dbReference>
<evidence type="ECO:0000259" key="9">
    <source>
        <dbReference type="Pfam" id="PF13962"/>
    </source>
</evidence>
<dbReference type="Pfam" id="PF12796">
    <property type="entry name" value="Ank_2"/>
    <property type="match status" value="3"/>
</dbReference>
<evidence type="ECO:0000256" key="8">
    <source>
        <dbReference type="SAM" id="Phobius"/>
    </source>
</evidence>
<proteinExistence type="predicted"/>
<evidence type="ECO:0000313" key="10">
    <source>
        <dbReference type="EMBL" id="DAD39340.1"/>
    </source>
</evidence>
<reference evidence="10 11" key="1">
    <citation type="journal article" date="2020" name="Mol. Biol. Evol.">
        <title>Distinct Expression and Methylation Patterns for Genes with Different Fates following a Single Whole-Genome Duplication in Flowering Plants.</title>
        <authorList>
            <person name="Shi T."/>
            <person name="Rahmani R.S."/>
            <person name="Gugger P.F."/>
            <person name="Wang M."/>
            <person name="Li H."/>
            <person name="Zhang Y."/>
            <person name="Li Z."/>
            <person name="Wang Q."/>
            <person name="Van de Peer Y."/>
            <person name="Marchal K."/>
            <person name="Chen J."/>
        </authorList>
    </citation>
    <scope>NUCLEOTIDE SEQUENCE [LARGE SCALE GENOMIC DNA]</scope>
    <source>
        <tissue evidence="10">Leaf</tissue>
    </source>
</reference>
<dbReference type="Proteomes" id="UP000607653">
    <property type="component" value="Unassembled WGS sequence"/>
</dbReference>
<keyword evidence="6 8" id="KW-0472">Membrane</keyword>
<dbReference type="SMART" id="SM00248">
    <property type="entry name" value="ANK"/>
    <property type="match status" value="7"/>
</dbReference>
<feature type="repeat" description="ANK" evidence="7">
    <location>
        <begin position="224"/>
        <end position="256"/>
    </location>
</feature>
<dbReference type="InterPro" id="IPR002110">
    <property type="entry name" value="Ankyrin_rpt"/>
</dbReference>
<evidence type="ECO:0000256" key="7">
    <source>
        <dbReference type="PROSITE-ProRule" id="PRU00023"/>
    </source>
</evidence>
<protein>
    <recommendedName>
        <fullName evidence="9">PGG domain-containing protein</fullName>
    </recommendedName>
</protein>
<comment type="subcellular location">
    <subcellularLocation>
        <location evidence="1">Membrane</location>
        <topology evidence="1">Multi-pass membrane protein</topology>
    </subcellularLocation>
</comment>
<evidence type="ECO:0000313" key="11">
    <source>
        <dbReference type="Proteomes" id="UP000607653"/>
    </source>
</evidence>
<accession>A0A822Z3W9</accession>
<comment type="caution">
    <text evidence="10">The sequence shown here is derived from an EMBL/GenBank/DDBJ whole genome shotgun (WGS) entry which is preliminary data.</text>
</comment>
<feature type="transmembrane region" description="Helical" evidence="8">
    <location>
        <begin position="531"/>
        <end position="553"/>
    </location>
</feature>
<dbReference type="PROSITE" id="PS50088">
    <property type="entry name" value="ANK_REPEAT"/>
    <property type="match status" value="2"/>
</dbReference>
<organism evidence="10 11">
    <name type="scientific">Nelumbo nucifera</name>
    <name type="common">Sacred lotus</name>
    <dbReference type="NCBI Taxonomy" id="4432"/>
    <lineage>
        <taxon>Eukaryota</taxon>
        <taxon>Viridiplantae</taxon>
        <taxon>Streptophyta</taxon>
        <taxon>Embryophyta</taxon>
        <taxon>Tracheophyta</taxon>
        <taxon>Spermatophyta</taxon>
        <taxon>Magnoliopsida</taxon>
        <taxon>Proteales</taxon>
        <taxon>Nelumbonaceae</taxon>
        <taxon>Nelumbo</taxon>
    </lineage>
</organism>
<keyword evidence="3" id="KW-0677">Repeat</keyword>
<feature type="domain" description="PGG" evidence="9">
    <location>
        <begin position="418"/>
        <end position="526"/>
    </location>
</feature>
<keyword evidence="11" id="KW-1185">Reference proteome</keyword>
<feature type="transmembrane region" description="Helical" evidence="8">
    <location>
        <begin position="499"/>
        <end position="525"/>
    </location>
</feature>
<gene>
    <name evidence="10" type="ORF">HUJ06_013663</name>
</gene>
<name>A0A822Z3W9_NELNU</name>
<dbReference type="Pfam" id="PF00023">
    <property type="entry name" value="Ank"/>
    <property type="match status" value="1"/>
</dbReference>
<dbReference type="Pfam" id="PF13962">
    <property type="entry name" value="PGG"/>
    <property type="match status" value="1"/>
</dbReference>
<dbReference type="InterPro" id="IPR036770">
    <property type="entry name" value="Ankyrin_rpt-contain_sf"/>
</dbReference>
<keyword evidence="4 8" id="KW-1133">Transmembrane helix</keyword>
<dbReference type="InterPro" id="IPR026961">
    <property type="entry name" value="PGG_dom"/>
</dbReference>
<dbReference type="EMBL" id="DUZY01000005">
    <property type="protein sequence ID" value="DAD39340.1"/>
    <property type="molecule type" value="Genomic_DNA"/>
</dbReference>
<evidence type="ECO:0000256" key="3">
    <source>
        <dbReference type="ARBA" id="ARBA00022737"/>
    </source>
</evidence>
<dbReference type="PROSITE" id="PS50297">
    <property type="entry name" value="ANK_REP_REGION"/>
    <property type="match status" value="2"/>
</dbReference>
<evidence type="ECO:0000256" key="1">
    <source>
        <dbReference type="ARBA" id="ARBA00004141"/>
    </source>
</evidence>
<sequence>MDPMIEEARMVGAETEVINPMLEAEAMHPELLKAAAEGKYNVLQQFSSSFNWEKQVTPLKNTALHIAMRHRHIDFVRELYNRCPSLASRRNSKGDTPLHVAIRSGYLGDRLADAGRRTSPRDLENGRRERRMSFIEYLLRSSVDPRVWSSNEQGESLLYLLSTHKGSESERIVRHALSSTTHSLDFRGPNGLTALHAAVIAGHSGIIAELVKQKPELVNKQDNTKKTPLHFAALLGDLKSVELFLQKEASIAYQLDNEGHSPLHKAAIKGKKKIIKKLLQRCPDCIDLVDNRGQNVLHVAVVEKQLRVVQHLSKHHPWGLINQVDKDGNTPLHLAAINCHVRITWALSMAPAVDLTLINNKNLTALNIAELDMEKGKTIFQKLMISYIIKLFSKLRNQQQVITTDYAKIRESTISRESSKQQVKTLVVVATLITSNAFAAALTLPGGYENDGPEKGTETLIRRNTFKLFVIFDAFAICSSISAAFLLVWVIITDMRKSVGTVLTAGILIWYSLVFLGLAFATHFYAILSTIHWMAIFISFIIAFIPITLPLYAPSVDRFMSFILASASSKFGRMGRRT</sequence>
<dbReference type="Gene3D" id="1.25.40.20">
    <property type="entry name" value="Ankyrin repeat-containing domain"/>
    <property type="match status" value="1"/>
</dbReference>
<feature type="transmembrane region" description="Helical" evidence="8">
    <location>
        <begin position="468"/>
        <end position="492"/>
    </location>
</feature>
<evidence type="ECO:0000256" key="5">
    <source>
        <dbReference type="ARBA" id="ARBA00023043"/>
    </source>
</evidence>
<keyword evidence="5 7" id="KW-0040">ANK repeat</keyword>
<dbReference type="AlphaFoldDB" id="A0A822Z3W9"/>
<feature type="repeat" description="ANK" evidence="7">
    <location>
        <begin position="258"/>
        <end position="281"/>
    </location>
</feature>
<evidence type="ECO:0000256" key="6">
    <source>
        <dbReference type="ARBA" id="ARBA00023136"/>
    </source>
</evidence>
<evidence type="ECO:0000256" key="4">
    <source>
        <dbReference type="ARBA" id="ARBA00022989"/>
    </source>
</evidence>
<evidence type="ECO:0000256" key="2">
    <source>
        <dbReference type="ARBA" id="ARBA00022692"/>
    </source>
</evidence>
<keyword evidence="2 8" id="KW-0812">Transmembrane</keyword>
<dbReference type="GO" id="GO:0016020">
    <property type="term" value="C:membrane"/>
    <property type="evidence" value="ECO:0007669"/>
    <property type="project" value="UniProtKB-SubCell"/>
</dbReference>
<dbReference type="SUPFAM" id="SSF48403">
    <property type="entry name" value="Ankyrin repeat"/>
    <property type="match status" value="2"/>
</dbReference>
<dbReference type="PANTHER" id="PTHR24186:SF50">
    <property type="entry name" value="ANKYRIN REPEAT-CONTAINING PROTEIN ITN1-LIKE ISOFORM X1"/>
    <property type="match status" value="1"/>
</dbReference>